<dbReference type="Proteomes" id="UP000244450">
    <property type="component" value="Unassembled WGS sequence"/>
</dbReference>
<dbReference type="Gene3D" id="3.30.460.10">
    <property type="entry name" value="Beta Polymerase, domain 2"/>
    <property type="match status" value="1"/>
</dbReference>
<dbReference type="InterPro" id="IPR043519">
    <property type="entry name" value="NT_sf"/>
</dbReference>
<dbReference type="EMBL" id="QCYK01000005">
    <property type="protein sequence ID" value="PUZ21296.1"/>
    <property type="molecule type" value="Genomic_DNA"/>
</dbReference>
<dbReference type="GO" id="GO:0015969">
    <property type="term" value="P:guanosine tetraphosphate metabolic process"/>
    <property type="evidence" value="ECO:0007669"/>
    <property type="project" value="InterPro"/>
</dbReference>
<dbReference type="RefSeq" id="WP_108689530.1">
    <property type="nucleotide sequence ID" value="NZ_QCYK01000005.1"/>
</dbReference>
<evidence type="ECO:0000259" key="1">
    <source>
        <dbReference type="SMART" id="SM00954"/>
    </source>
</evidence>
<proteinExistence type="predicted"/>
<feature type="domain" description="RelA/SpoT" evidence="1">
    <location>
        <begin position="72"/>
        <end position="193"/>
    </location>
</feature>
<sequence>MSHNLPVPIESKSQINKAGKVLAQANLFSQEYQNALELANRWRACHAYPINTFQATLRTKIKSCIGDVLVAQRLKRMPTIIDKLSRFPNMQLTTMQDIAGIRAIFDDPSDINLIVSKYVDNKNFPHEFVGSYDYISNPRDIDGYRSHHLVYKYRNKQNPTYDGLRVEIQLRTKLQHIWATAVETMGTFLGQALKSKQGEKEWLDFFALVSSAFSFLENTPQVPRFSSLSRAETLETVAKMEQELGAIEKMKNFSTVVSSMGSTKSYTYHLLVLNSLKHSIDVYTYDRDNFDSAMSDYAKFEDEAAKGSKLEPVLVSAGPMENLRKAYPNLFLDITEFEKTLMSLITPKGIGGQ</sequence>
<name>A0A2T7BB58_9BACT</name>
<dbReference type="InterPro" id="IPR052366">
    <property type="entry name" value="GTP_Pyrophosphokinase"/>
</dbReference>
<organism evidence="2 3">
    <name type="scientific">Chitinophaga parva</name>
    <dbReference type="NCBI Taxonomy" id="2169414"/>
    <lineage>
        <taxon>Bacteria</taxon>
        <taxon>Pseudomonadati</taxon>
        <taxon>Bacteroidota</taxon>
        <taxon>Chitinophagia</taxon>
        <taxon>Chitinophagales</taxon>
        <taxon>Chitinophagaceae</taxon>
        <taxon>Chitinophaga</taxon>
    </lineage>
</organism>
<dbReference type="SMART" id="SM00954">
    <property type="entry name" value="RelA_SpoT"/>
    <property type="match status" value="1"/>
</dbReference>
<dbReference type="InterPro" id="IPR007685">
    <property type="entry name" value="RelA_SpoT"/>
</dbReference>
<comment type="caution">
    <text evidence="2">The sequence shown here is derived from an EMBL/GenBank/DDBJ whole genome shotgun (WGS) entry which is preliminary data.</text>
</comment>
<evidence type="ECO:0000313" key="2">
    <source>
        <dbReference type="EMBL" id="PUZ21296.1"/>
    </source>
</evidence>
<keyword evidence="3" id="KW-1185">Reference proteome</keyword>
<protein>
    <submittedName>
        <fullName evidence="2">(P)ppGpp synthetase</fullName>
    </submittedName>
</protein>
<accession>A0A2T7BB58</accession>
<reference evidence="2 3" key="1">
    <citation type="submission" date="2018-04" db="EMBL/GenBank/DDBJ databases">
        <title>Chitinophaga fuyangensis sp. nov., isolated from soil in a chemical factory.</title>
        <authorList>
            <person name="Chen K."/>
        </authorList>
    </citation>
    <scope>NUCLEOTIDE SEQUENCE [LARGE SCALE GENOMIC DNA]</scope>
    <source>
        <strain evidence="2 3">LY-1</strain>
    </source>
</reference>
<dbReference type="SUPFAM" id="SSF81301">
    <property type="entry name" value="Nucleotidyltransferase"/>
    <property type="match status" value="1"/>
</dbReference>
<dbReference type="OrthoDB" id="656667at2"/>
<dbReference type="CDD" id="cd05399">
    <property type="entry name" value="NT_Rel-Spo_like"/>
    <property type="match status" value="1"/>
</dbReference>
<gene>
    <name evidence="2" type="ORF">DCC81_25135</name>
</gene>
<dbReference type="AlphaFoldDB" id="A0A2T7BB58"/>
<dbReference type="PANTHER" id="PTHR47837:SF1">
    <property type="entry name" value="GTP PYROPHOSPHOKINASE YJBM"/>
    <property type="match status" value="1"/>
</dbReference>
<evidence type="ECO:0000313" key="3">
    <source>
        <dbReference type="Proteomes" id="UP000244450"/>
    </source>
</evidence>
<dbReference type="Pfam" id="PF04607">
    <property type="entry name" value="RelA_SpoT"/>
    <property type="match status" value="1"/>
</dbReference>
<dbReference type="PANTHER" id="PTHR47837">
    <property type="entry name" value="GTP PYROPHOSPHOKINASE YJBM"/>
    <property type="match status" value="1"/>
</dbReference>